<dbReference type="AlphaFoldDB" id="A0AAN9RKS5"/>
<sequence length="223" mass="23970">MRSDFNQVTLKLPTVPLCENIRKLGIRQATHVLQHVVSLRDELHISVFDSVVDHLHEVPRASLANVCDARSVLDLRRDFVKDVVDIVVGGLRTAGHEGGPVARAVFPAGDAHAKVEETFFGDLADAAFGVLVPLVAAVNDAVARLEVVGECGDGLVDGGAGLDKDDDGSGALEGQDEFTRVTEMGKPFSAIFRARFCPITAKPARPMRDRAADSIRKQGLLRV</sequence>
<protein>
    <submittedName>
        <fullName evidence="1">Uncharacterized protein</fullName>
    </submittedName>
</protein>
<reference evidence="1 2" key="1">
    <citation type="submission" date="2024-01" db="EMBL/GenBank/DDBJ databases">
        <title>The genomes of 5 underutilized Papilionoideae crops provide insights into root nodulation and disease resistanc.</title>
        <authorList>
            <person name="Jiang F."/>
        </authorList>
    </citation>
    <scope>NUCLEOTIDE SEQUENCE [LARGE SCALE GENOMIC DNA]</scope>
    <source>
        <strain evidence="1">JINMINGXINNONG_FW02</strain>
        <tissue evidence="1">Leaves</tissue>
    </source>
</reference>
<accession>A0AAN9RKS5</accession>
<evidence type="ECO:0000313" key="1">
    <source>
        <dbReference type="EMBL" id="KAK7369753.1"/>
    </source>
</evidence>
<keyword evidence="2" id="KW-1185">Reference proteome</keyword>
<organism evidence="1 2">
    <name type="scientific">Phaseolus coccineus</name>
    <name type="common">Scarlet runner bean</name>
    <name type="synonym">Phaseolus multiflorus</name>
    <dbReference type="NCBI Taxonomy" id="3886"/>
    <lineage>
        <taxon>Eukaryota</taxon>
        <taxon>Viridiplantae</taxon>
        <taxon>Streptophyta</taxon>
        <taxon>Embryophyta</taxon>
        <taxon>Tracheophyta</taxon>
        <taxon>Spermatophyta</taxon>
        <taxon>Magnoliopsida</taxon>
        <taxon>eudicotyledons</taxon>
        <taxon>Gunneridae</taxon>
        <taxon>Pentapetalae</taxon>
        <taxon>rosids</taxon>
        <taxon>fabids</taxon>
        <taxon>Fabales</taxon>
        <taxon>Fabaceae</taxon>
        <taxon>Papilionoideae</taxon>
        <taxon>50 kb inversion clade</taxon>
        <taxon>NPAAA clade</taxon>
        <taxon>indigoferoid/millettioid clade</taxon>
        <taxon>Phaseoleae</taxon>
        <taxon>Phaseolus</taxon>
    </lineage>
</organism>
<gene>
    <name evidence="1" type="ORF">VNO80_11797</name>
</gene>
<dbReference type="EMBL" id="JAYMYR010000004">
    <property type="protein sequence ID" value="KAK7369753.1"/>
    <property type="molecule type" value="Genomic_DNA"/>
</dbReference>
<dbReference type="Proteomes" id="UP001374584">
    <property type="component" value="Unassembled WGS sequence"/>
</dbReference>
<evidence type="ECO:0000313" key="2">
    <source>
        <dbReference type="Proteomes" id="UP001374584"/>
    </source>
</evidence>
<name>A0AAN9RKS5_PHACN</name>
<proteinExistence type="predicted"/>
<comment type="caution">
    <text evidence="1">The sequence shown here is derived from an EMBL/GenBank/DDBJ whole genome shotgun (WGS) entry which is preliminary data.</text>
</comment>